<evidence type="ECO:0000259" key="8">
    <source>
        <dbReference type="PROSITE" id="PS50850"/>
    </source>
</evidence>
<dbReference type="OrthoDB" id="10262656at2759"/>
<evidence type="ECO:0000313" key="10">
    <source>
        <dbReference type="Proteomes" id="UP000799302"/>
    </source>
</evidence>
<evidence type="ECO:0000256" key="3">
    <source>
        <dbReference type="ARBA" id="ARBA00022692"/>
    </source>
</evidence>
<dbReference type="EMBL" id="MU004231">
    <property type="protein sequence ID" value="KAF2673980.1"/>
    <property type="molecule type" value="Genomic_DNA"/>
</dbReference>
<protein>
    <submittedName>
        <fullName evidence="9">MFS general substrate transporter</fullName>
    </submittedName>
</protein>
<feature type="transmembrane region" description="Helical" evidence="7">
    <location>
        <begin position="64"/>
        <end position="84"/>
    </location>
</feature>
<dbReference type="GO" id="GO:0016020">
    <property type="term" value="C:membrane"/>
    <property type="evidence" value="ECO:0007669"/>
    <property type="project" value="UniProtKB-SubCell"/>
</dbReference>
<feature type="transmembrane region" description="Helical" evidence="7">
    <location>
        <begin position="518"/>
        <end position="540"/>
    </location>
</feature>
<keyword evidence="5 7" id="KW-0472">Membrane</keyword>
<keyword evidence="4 7" id="KW-1133">Transmembrane helix</keyword>
<evidence type="ECO:0000256" key="5">
    <source>
        <dbReference type="ARBA" id="ARBA00023136"/>
    </source>
</evidence>
<evidence type="ECO:0000256" key="4">
    <source>
        <dbReference type="ARBA" id="ARBA00022989"/>
    </source>
</evidence>
<dbReference type="SUPFAM" id="SSF103473">
    <property type="entry name" value="MFS general substrate transporter"/>
    <property type="match status" value="1"/>
</dbReference>
<feature type="compositionally biased region" description="Basic and acidic residues" evidence="6">
    <location>
        <begin position="576"/>
        <end position="591"/>
    </location>
</feature>
<feature type="transmembrane region" description="Helical" evidence="7">
    <location>
        <begin position="328"/>
        <end position="352"/>
    </location>
</feature>
<proteinExistence type="predicted"/>
<dbReference type="GO" id="GO:0022857">
    <property type="term" value="F:transmembrane transporter activity"/>
    <property type="evidence" value="ECO:0007669"/>
    <property type="project" value="InterPro"/>
</dbReference>
<accession>A0A6A6UQC6</accession>
<feature type="compositionally biased region" description="Acidic residues" evidence="6">
    <location>
        <begin position="552"/>
        <end position="574"/>
    </location>
</feature>
<feature type="transmembrane region" description="Helical" evidence="7">
    <location>
        <begin position="443"/>
        <end position="462"/>
    </location>
</feature>
<keyword evidence="2" id="KW-0813">Transport</keyword>
<keyword evidence="10" id="KW-1185">Reference proteome</keyword>
<organism evidence="9 10">
    <name type="scientific">Microthyrium microscopicum</name>
    <dbReference type="NCBI Taxonomy" id="703497"/>
    <lineage>
        <taxon>Eukaryota</taxon>
        <taxon>Fungi</taxon>
        <taxon>Dikarya</taxon>
        <taxon>Ascomycota</taxon>
        <taxon>Pezizomycotina</taxon>
        <taxon>Dothideomycetes</taxon>
        <taxon>Dothideomycetes incertae sedis</taxon>
        <taxon>Microthyriales</taxon>
        <taxon>Microthyriaceae</taxon>
        <taxon>Microthyrium</taxon>
    </lineage>
</organism>
<name>A0A6A6UQC6_9PEZI</name>
<evidence type="ECO:0000313" key="9">
    <source>
        <dbReference type="EMBL" id="KAF2673980.1"/>
    </source>
</evidence>
<dbReference type="PROSITE" id="PS50850">
    <property type="entry name" value="MFS"/>
    <property type="match status" value="1"/>
</dbReference>
<dbReference type="Pfam" id="PF07690">
    <property type="entry name" value="MFS_1"/>
    <property type="match status" value="1"/>
</dbReference>
<keyword evidence="3 7" id="KW-0812">Transmembrane</keyword>
<feature type="transmembrane region" description="Helical" evidence="7">
    <location>
        <begin position="411"/>
        <end position="431"/>
    </location>
</feature>
<feature type="transmembrane region" description="Helical" evidence="7">
    <location>
        <begin position="381"/>
        <end position="399"/>
    </location>
</feature>
<dbReference type="PANTHER" id="PTHR23504:SF6">
    <property type="entry name" value="MULTIDRUG TRANSPORTER, PUTATIVE (AFU_ORTHOLOGUE AFUA_4G08740)-RELATED"/>
    <property type="match status" value="1"/>
</dbReference>
<dbReference type="Proteomes" id="UP000799302">
    <property type="component" value="Unassembled WGS sequence"/>
</dbReference>
<dbReference type="InterPro" id="IPR036259">
    <property type="entry name" value="MFS_trans_sf"/>
</dbReference>
<dbReference type="AlphaFoldDB" id="A0A6A6UQC6"/>
<feature type="transmembrane region" description="Helical" evidence="7">
    <location>
        <begin position="216"/>
        <end position="238"/>
    </location>
</feature>
<sequence>MARFGKPKHPPVSWSELPHKDQLLLLILARFSEPLTMSSIRSYMYYQLKSFDQTQSDAAISSQAGYMTSIFMFAQFLTAFWWGRAADSEYLGRKRVLLIGLIGTGISAIGFGFSTSFWMAMGFRMIGGMLNGNVGVMRTVKVRIVSTFMLGRILIRDRYQSRAFMLMPMTGNIGQIIGPIIGGFLADPVSNYPGLFGKNSFFGGDNGVQWMIHYPYALPNLLSACFLIGSGLIVLLALKETHPVLKERPDWGIELRKLIMKKVFKRQEQDMKYMPVPTDESAFNPFTPEVELQETPVSSPTRIAPRPPVIRKKTPQKLPFRRIFTRNVVLTLLSRGLLAMHVGTFNNLWYIFLSTPRDPESNSGSSGFRFNGGLGLPPNRIGIVLSIIGGLGIAMQLIIYPSTSQRFGTMICYRASLVFFPVAYFLAPFLVLLPSSSLPPLPASGFIIWTGILSVLFIWIFAKTFAMPSAVILVNNCCPHPSVLSTIHGISQSVASGMRMLGPVMGGWGFALALQIRLVIFPFWTIMVLSALAVVFSLALTEGDGHEVKLEGEEEEFEEAEKDAAEANDVEVATDEASKRDGLGLKDVHTP</sequence>
<dbReference type="PANTHER" id="PTHR23504">
    <property type="entry name" value="MAJOR FACILITATOR SUPERFAMILY DOMAIN-CONTAINING PROTEIN 10"/>
    <property type="match status" value="1"/>
</dbReference>
<comment type="subcellular location">
    <subcellularLocation>
        <location evidence="1">Membrane</location>
        <topology evidence="1">Multi-pass membrane protein</topology>
    </subcellularLocation>
</comment>
<evidence type="ECO:0000256" key="1">
    <source>
        <dbReference type="ARBA" id="ARBA00004141"/>
    </source>
</evidence>
<reference evidence="9" key="1">
    <citation type="journal article" date="2020" name="Stud. Mycol.">
        <title>101 Dothideomycetes genomes: a test case for predicting lifestyles and emergence of pathogens.</title>
        <authorList>
            <person name="Haridas S."/>
            <person name="Albert R."/>
            <person name="Binder M."/>
            <person name="Bloem J."/>
            <person name="Labutti K."/>
            <person name="Salamov A."/>
            <person name="Andreopoulos B."/>
            <person name="Baker S."/>
            <person name="Barry K."/>
            <person name="Bills G."/>
            <person name="Bluhm B."/>
            <person name="Cannon C."/>
            <person name="Castanera R."/>
            <person name="Culley D."/>
            <person name="Daum C."/>
            <person name="Ezra D."/>
            <person name="Gonzalez J."/>
            <person name="Henrissat B."/>
            <person name="Kuo A."/>
            <person name="Liang C."/>
            <person name="Lipzen A."/>
            <person name="Lutzoni F."/>
            <person name="Magnuson J."/>
            <person name="Mondo S."/>
            <person name="Nolan M."/>
            <person name="Ohm R."/>
            <person name="Pangilinan J."/>
            <person name="Park H.-J."/>
            <person name="Ramirez L."/>
            <person name="Alfaro M."/>
            <person name="Sun H."/>
            <person name="Tritt A."/>
            <person name="Yoshinaga Y."/>
            <person name="Zwiers L.-H."/>
            <person name="Turgeon B."/>
            <person name="Goodwin S."/>
            <person name="Spatafora J."/>
            <person name="Crous P."/>
            <person name="Grigoriev I."/>
        </authorList>
    </citation>
    <scope>NUCLEOTIDE SEQUENCE</scope>
    <source>
        <strain evidence="9">CBS 115976</strain>
    </source>
</reference>
<evidence type="ECO:0000256" key="7">
    <source>
        <dbReference type="SAM" id="Phobius"/>
    </source>
</evidence>
<evidence type="ECO:0000256" key="2">
    <source>
        <dbReference type="ARBA" id="ARBA00022448"/>
    </source>
</evidence>
<evidence type="ECO:0000256" key="6">
    <source>
        <dbReference type="SAM" id="MobiDB-lite"/>
    </source>
</evidence>
<gene>
    <name evidence="9" type="ORF">BT63DRAFT_431769</name>
</gene>
<dbReference type="InterPro" id="IPR020846">
    <property type="entry name" value="MFS_dom"/>
</dbReference>
<dbReference type="InterPro" id="IPR011701">
    <property type="entry name" value="MFS"/>
</dbReference>
<feature type="region of interest" description="Disordered" evidence="6">
    <location>
        <begin position="550"/>
        <end position="591"/>
    </location>
</feature>
<feature type="transmembrane region" description="Helical" evidence="7">
    <location>
        <begin position="96"/>
        <end position="120"/>
    </location>
</feature>
<feature type="domain" description="Major facilitator superfamily (MFS) profile" evidence="8">
    <location>
        <begin position="22"/>
        <end position="542"/>
    </location>
</feature>
<dbReference type="Gene3D" id="1.20.1250.20">
    <property type="entry name" value="MFS general substrate transporter like domains"/>
    <property type="match status" value="1"/>
</dbReference>